<dbReference type="Pfam" id="PF14365">
    <property type="entry name" value="Neprosin_AP"/>
    <property type="match status" value="1"/>
</dbReference>
<keyword evidence="1" id="KW-0732">Signal</keyword>
<proteinExistence type="predicted"/>
<feature type="signal peptide" evidence="1">
    <location>
        <begin position="1"/>
        <end position="17"/>
    </location>
</feature>
<organism evidence="3 4">
    <name type="scientific">Arabis nemorensis</name>
    <dbReference type="NCBI Taxonomy" id="586526"/>
    <lineage>
        <taxon>Eukaryota</taxon>
        <taxon>Viridiplantae</taxon>
        <taxon>Streptophyta</taxon>
        <taxon>Embryophyta</taxon>
        <taxon>Tracheophyta</taxon>
        <taxon>Spermatophyta</taxon>
        <taxon>Magnoliopsida</taxon>
        <taxon>eudicotyledons</taxon>
        <taxon>Gunneridae</taxon>
        <taxon>Pentapetalae</taxon>
        <taxon>rosids</taxon>
        <taxon>malvids</taxon>
        <taxon>Brassicales</taxon>
        <taxon>Brassicaceae</taxon>
        <taxon>Arabideae</taxon>
        <taxon>Arabis</taxon>
    </lineage>
</organism>
<evidence type="ECO:0000259" key="2">
    <source>
        <dbReference type="Pfam" id="PF14365"/>
    </source>
</evidence>
<dbReference type="OrthoDB" id="1113319at2759"/>
<comment type="caution">
    <text evidence="3">The sequence shown here is derived from an EMBL/GenBank/DDBJ whole genome shotgun (WGS) entry which is preliminary data.</text>
</comment>
<evidence type="ECO:0000313" key="4">
    <source>
        <dbReference type="Proteomes" id="UP000489600"/>
    </source>
</evidence>
<evidence type="ECO:0000256" key="1">
    <source>
        <dbReference type="SAM" id="SignalP"/>
    </source>
</evidence>
<protein>
    <recommendedName>
        <fullName evidence="2">Neprosin activation peptide domain-containing protein</fullName>
    </recommendedName>
</protein>
<accession>A0A565C735</accession>
<reference evidence="3" key="1">
    <citation type="submission" date="2019-07" db="EMBL/GenBank/DDBJ databases">
        <authorList>
            <person name="Dittberner H."/>
        </authorList>
    </citation>
    <scope>NUCLEOTIDE SEQUENCE [LARGE SCALE GENOMIC DNA]</scope>
</reference>
<sequence>MIMTNIIYICLIKMASLNNCLVDAKTLQSFNNFETEEQLTIINTTYGDTYACVDFYKQPAIDHPSMKNYSIRYKMRLTSSLRNSKINNKKFGYLWENGIGCLIGTIPIKRATKNELVKLDLFSETYRPQGSWNFNDIQSKVHSDQHHFAVSRTKEEQGKSYTGASMMLSVNDPRAGENQCYNNMCSGGIITVRSDIPLGHVLAPPGIRGSNTFISRYALHKASQIVI</sequence>
<evidence type="ECO:0000313" key="3">
    <source>
        <dbReference type="EMBL" id="VVB09451.1"/>
    </source>
</evidence>
<keyword evidence="4" id="KW-1185">Reference proteome</keyword>
<gene>
    <name evidence="3" type="ORF">ANE_LOCUS19895</name>
</gene>
<dbReference type="PANTHER" id="PTHR31589">
    <property type="entry name" value="PROTEIN, PUTATIVE (DUF239)-RELATED-RELATED"/>
    <property type="match status" value="1"/>
</dbReference>
<name>A0A565C735_9BRAS</name>
<dbReference type="InterPro" id="IPR053168">
    <property type="entry name" value="Glutamic_endopeptidase"/>
</dbReference>
<feature type="chain" id="PRO_5021708182" description="Neprosin activation peptide domain-containing protein" evidence="1">
    <location>
        <begin position="18"/>
        <end position="227"/>
    </location>
</feature>
<dbReference type="PANTHER" id="PTHR31589:SF176">
    <property type="entry name" value="NEPROSIN ACTIVATION PEPTIDE DOMAIN-CONTAINING PROTEIN-RELATED"/>
    <property type="match status" value="1"/>
</dbReference>
<feature type="domain" description="Neprosin activation peptide" evidence="2">
    <location>
        <begin position="42"/>
        <end position="151"/>
    </location>
</feature>
<dbReference type="EMBL" id="CABITT030000006">
    <property type="protein sequence ID" value="VVB09451.1"/>
    <property type="molecule type" value="Genomic_DNA"/>
</dbReference>
<dbReference type="InterPro" id="IPR025521">
    <property type="entry name" value="Neprosin_propep"/>
</dbReference>
<dbReference type="AlphaFoldDB" id="A0A565C735"/>
<dbReference type="Proteomes" id="UP000489600">
    <property type="component" value="Unassembled WGS sequence"/>
</dbReference>